<dbReference type="GO" id="GO:0005737">
    <property type="term" value="C:cytoplasm"/>
    <property type="evidence" value="ECO:0007669"/>
    <property type="project" value="TreeGrafter"/>
</dbReference>
<gene>
    <name evidence="8" type="ORF">SAMN04488101_10781</name>
</gene>
<dbReference type="CDD" id="cd15482">
    <property type="entry name" value="Sialidase_non-viral"/>
    <property type="match status" value="1"/>
</dbReference>
<evidence type="ECO:0000313" key="9">
    <source>
        <dbReference type="Proteomes" id="UP000192678"/>
    </source>
</evidence>
<dbReference type="PANTHER" id="PTHR10628">
    <property type="entry name" value="SIALIDASE"/>
    <property type="match status" value="1"/>
</dbReference>
<evidence type="ECO:0000259" key="6">
    <source>
        <dbReference type="Pfam" id="PF13088"/>
    </source>
</evidence>
<evidence type="ECO:0000256" key="5">
    <source>
        <dbReference type="SAM" id="SignalP"/>
    </source>
</evidence>
<reference evidence="8 9" key="1">
    <citation type="submission" date="2017-04" db="EMBL/GenBank/DDBJ databases">
        <authorList>
            <person name="Afonso C.L."/>
            <person name="Miller P.J."/>
            <person name="Scott M.A."/>
            <person name="Spackman E."/>
            <person name="Goraichik I."/>
            <person name="Dimitrov K.M."/>
            <person name="Suarez D.L."/>
            <person name="Swayne D.E."/>
        </authorList>
    </citation>
    <scope>NUCLEOTIDE SEQUENCE [LARGE SCALE GENOMIC DNA]</scope>
    <source>
        <strain evidence="8 9">DSM 19625</strain>
    </source>
</reference>
<dbReference type="AlphaFoldDB" id="A0A1W2DJD9"/>
<organism evidence="8 9">
    <name type="scientific">Pedobacter nyackensis</name>
    <dbReference type="NCBI Taxonomy" id="475255"/>
    <lineage>
        <taxon>Bacteria</taxon>
        <taxon>Pseudomonadati</taxon>
        <taxon>Bacteroidota</taxon>
        <taxon>Sphingobacteriia</taxon>
        <taxon>Sphingobacteriales</taxon>
        <taxon>Sphingobacteriaceae</taxon>
        <taxon>Pedobacter</taxon>
    </lineage>
</organism>
<keyword evidence="4" id="KW-0677">Repeat</keyword>
<sequence>MNIKKIFKGFILLISALCIMACSSKIYKGTGATAITVTAEPTINPIFKRMETNPYLRIAINIPEGNKEVAYQQFKGTIETAGLKDIAKLELYLGDDQQELSASKLLGSVVPSGNKFSISFTTPLTAGKHSLWLSVTLKDEADIDHQLTIKADQFIDATGLIYKVAQSKVGSRYLGVALRKPMDEQVHTYRIPGMITTDKGTLISVYDIRYDNDVDLPGNIDVGMSRSTDGGKNWDAMKNIMDMGGPADNSGSGDPSILFDPVTKTIWVSALWSKGNRSIRGSGPGLSPDETGQFLITSSTDDGLTWSKPYSITNQVKNPEWRLFFPGPGNGIAMADGKIVFPAQYWDAAKMPHSTLIYSEDHGKTWKGAIGAKSNTTESQLVETTPGTIMLNMRDNRGKFRSVATTKDMGQTWTAHATSYSALPDPVCMGSLIKANVNVKGAKKDVLFFSNLDIPKAPRTHLTIKASLDLGESWPTADKLLLDERKTYGYSALSKIDNETVGLLYEGIRSLYFIRIPVKDVVK</sequence>
<dbReference type="GO" id="GO:0004308">
    <property type="term" value="F:exo-alpha-sialidase activity"/>
    <property type="evidence" value="ECO:0007669"/>
    <property type="project" value="UniProtKB-EC"/>
</dbReference>
<feature type="domain" description="Sialidase" evidence="6">
    <location>
        <begin position="218"/>
        <end position="497"/>
    </location>
</feature>
<dbReference type="Pfam" id="PF13088">
    <property type="entry name" value="BNR_2"/>
    <property type="match status" value="1"/>
</dbReference>
<dbReference type="PRINTS" id="PR01803">
    <property type="entry name" value="TCSIALIDASE"/>
</dbReference>
<accession>A0A1W2DJD9</accession>
<dbReference type="GO" id="GO:0006689">
    <property type="term" value="P:ganglioside catabolic process"/>
    <property type="evidence" value="ECO:0007669"/>
    <property type="project" value="TreeGrafter"/>
</dbReference>
<comment type="similarity">
    <text evidence="2">Belongs to the glycosyl hydrolase 33 family.</text>
</comment>
<evidence type="ECO:0000313" key="8">
    <source>
        <dbReference type="EMBL" id="SMC97569.1"/>
    </source>
</evidence>
<dbReference type="RefSeq" id="WP_084289945.1">
    <property type="nucleotide sequence ID" value="NZ_FWYB01000007.1"/>
</dbReference>
<dbReference type="GO" id="GO:0016020">
    <property type="term" value="C:membrane"/>
    <property type="evidence" value="ECO:0007669"/>
    <property type="project" value="TreeGrafter"/>
</dbReference>
<dbReference type="EC" id="3.2.1.18" evidence="3"/>
<feature type="domain" description="Sialidase N-terminal" evidence="7">
    <location>
        <begin position="36"/>
        <end position="154"/>
    </location>
</feature>
<protein>
    <recommendedName>
        <fullName evidence="3">exo-alpha-sialidase</fullName>
        <ecNumber evidence="3">3.2.1.18</ecNumber>
    </recommendedName>
</protein>
<feature type="signal peptide" evidence="5">
    <location>
        <begin position="1"/>
        <end position="28"/>
    </location>
</feature>
<dbReference type="Gene3D" id="2.120.10.10">
    <property type="match status" value="1"/>
</dbReference>
<dbReference type="SUPFAM" id="SSF50939">
    <property type="entry name" value="Sialidases"/>
    <property type="match status" value="1"/>
</dbReference>
<name>A0A1W2DJD9_9SPHI</name>
<feature type="chain" id="PRO_5012393530" description="exo-alpha-sialidase" evidence="5">
    <location>
        <begin position="29"/>
        <end position="523"/>
    </location>
</feature>
<keyword evidence="9" id="KW-1185">Reference proteome</keyword>
<dbReference type="InterPro" id="IPR008377">
    <property type="entry name" value="Sialidase_trypan"/>
</dbReference>
<dbReference type="Pfam" id="PF14873">
    <property type="entry name" value="BNR_assoc_N"/>
    <property type="match status" value="1"/>
</dbReference>
<dbReference type="OrthoDB" id="7294637at2"/>
<dbReference type="PANTHER" id="PTHR10628:SF30">
    <property type="entry name" value="EXO-ALPHA-SIALIDASE"/>
    <property type="match status" value="1"/>
</dbReference>
<evidence type="ECO:0000256" key="4">
    <source>
        <dbReference type="ARBA" id="ARBA00022737"/>
    </source>
</evidence>
<dbReference type="EMBL" id="FWYB01000007">
    <property type="protein sequence ID" value="SMC97569.1"/>
    <property type="molecule type" value="Genomic_DNA"/>
</dbReference>
<evidence type="ECO:0000256" key="1">
    <source>
        <dbReference type="ARBA" id="ARBA00000427"/>
    </source>
</evidence>
<evidence type="ECO:0000256" key="3">
    <source>
        <dbReference type="ARBA" id="ARBA00012733"/>
    </source>
</evidence>
<dbReference type="GO" id="GO:0009313">
    <property type="term" value="P:oligosaccharide catabolic process"/>
    <property type="evidence" value="ECO:0007669"/>
    <property type="project" value="TreeGrafter"/>
</dbReference>
<dbReference type="InterPro" id="IPR026856">
    <property type="entry name" value="Sialidase_fam"/>
</dbReference>
<evidence type="ECO:0000256" key="2">
    <source>
        <dbReference type="ARBA" id="ARBA00009348"/>
    </source>
</evidence>
<keyword evidence="5" id="KW-0732">Signal</keyword>
<dbReference type="InterPro" id="IPR011040">
    <property type="entry name" value="Sialidase"/>
</dbReference>
<dbReference type="InterPro" id="IPR029456">
    <property type="entry name" value="Sialidase_N"/>
</dbReference>
<evidence type="ECO:0000259" key="7">
    <source>
        <dbReference type="Pfam" id="PF14873"/>
    </source>
</evidence>
<dbReference type="Proteomes" id="UP000192678">
    <property type="component" value="Unassembled WGS sequence"/>
</dbReference>
<dbReference type="InterPro" id="IPR036278">
    <property type="entry name" value="Sialidase_sf"/>
</dbReference>
<dbReference type="STRING" id="475255.SAMN04488101_10781"/>
<comment type="catalytic activity">
    <reaction evidence="1">
        <text>Hydrolysis of alpha-(2-&gt;3)-, alpha-(2-&gt;6)-, alpha-(2-&gt;8)- glycosidic linkages of terminal sialic acid residues in oligosaccharides, glycoproteins, glycolipids, colominic acid and synthetic substrates.</text>
        <dbReference type="EC" id="3.2.1.18"/>
    </reaction>
</comment>
<proteinExistence type="inferred from homology"/>